<evidence type="ECO:0000256" key="2">
    <source>
        <dbReference type="PROSITE-ProRule" id="PRU00335"/>
    </source>
</evidence>
<dbReference type="Pfam" id="PF00440">
    <property type="entry name" value="TetR_N"/>
    <property type="match status" value="1"/>
</dbReference>
<feature type="DNA-binding region" description="H-T-H motif" evidence="2">
    <location>
        <begin position="27"/>
        <end position="46"/>
    </location>
</feature>
<evidence type="ECO:0000313" key="6">
    <source>
        <dbReference type="Proteomes" id="UP000253975"/>
    </source>
</evidence>
<evidence type="ECO:0000256" key="1">
    <source>
        <dbReference type="ARBA" id="ARBA00023125"/>
    </source>
</evidence>
<dbReference type="RefSeq" id="WP_114614906.1">
    <property type="nucleotide sequence ID" value="NZ_DAWAQT010000011.1"/>
</dbReference>
<organism evidence="4 6">
    <name type="scientific">Slackia isoflavoniconvertens</name>
    <dbReference type="NCBI Taxonomy" id="572010"/>
    <lineage>
        <taxon>Bacteria</taxon>
        <taxon>Bacillati</taxon>
        <taxon>Actinomycetota</taxon>
        <taxon>Coriobacteriia</taxon>
        <taxon>Eggerthellales</taxon>
        <taxon>Eggerthellaceae</taxon>
        <taxon>Slackia</taxon>
    </lineage>
</organism>
<proteinExistence type="predicted"/>
<dbReference type="Pfam" id="PF14278">
    <property type="entry name" value="TetR_C_8"/>
    <property type="match status" value="1"/>
</dbReference>
<reference evidence="7" key="2">
    <citation type="submission" date="2018-05" db="EMBL/GenBank/DDBJ databases">
        <title>Genome Sequencing of selected type strains of the family Eggerthellaceae.</title>
        <authorList>
            <person name="Danylec N."/>
            <person name="Stoll D.A."/>
            <person name="Doetsch A."/>
            <person name="Huch M."/>
        </authorList>
    </citation>
    <scope>NUCLEOTIDE SEQUENCE [LARGE SCALE GENOMIC DNA]</scope>
    <source>
        <strain evidence="7">DSM 22006</strain>
    </source>
</reference>
<keyword evidence="1 2" id="KW-0238">DNA-binding</keyword>
<feature type="domain" description="HTH tetR-type" evidence="3">
    <location>
        <begin position="4"/>
        <end position="64"/>
    </location>
</feature>
<reference evidence="5" key="3">
    <citation type="journal article" date="2019" name="Microbiol. Resour. Announc.">
        <title>Draft Genome Sequences of Type Strains of Gordonibacter faecihominis, Paraeggerthella hongkongensis, Parvibacter caecicola,Slackia equolifaciens, Slackia faecicanis, and Slackia isoflavoniconvertens.</title>
        <authorList>
            <person name="Danylec N."/>
            <person name="Stoll D.A."/>
            <person name="Dotsch A."/>
            <person name="Huch M."/>
        </authorList>
    </citation>
    <scope>NUCLEOTIDE SEQUENCE</scope>
    <source>
        <strain evidence="5">DSM 22006</strain>
    </source>
</reference>
<comment type="caution">
    <text evidence="4">The sequence shown here is derived from an EMBL/GenBank/DDBJ whole genome shotgun (WGS) entry which is preliminary data.</text>
</comment>
<dbReference type="GO" id="GO:0003677">
    <property type="term" value="F:DNA binding"/>
    <property type="evidence" value="ECO:0007669"/>
    <property type="project" value="UniProtKB-UniRule"/>
</dbReference>
<evidence type="ECO:0000313" key="5">
    <source>
        <dbReference type="EMBL" id="RNM37461.1"/>
    </source>
</evidence>
<evidence type="ECO:0000313" key="7">
    <source>
        <dbReference type="Proteomes" id="UP000271472"/>
    </source>
</evidence>
<sequence length="219" mass="25173">MASSDTMELMGESFVSLAEKLPIERISVSDIVAASGKNRKTFYYHFEDKAHLIRWVFRNDLAETLLERFDSDHLVYEREEDGAIADKPYYAFKKVGVRSLDGSEFFQALADTLEKRRAYYAKALHSTEKDGLRSYLYKLYVPALERDIRFILSNRSLSDSAVHFLAEFYTGAAISYLVHRISDPELSNAGILSDVEPFQNIIHSSLESEIKEQQLRRVL</sequence>
<dbReference type="AlphaFoldDB" id="A0A369LNL1"/>
<gene>
    <name evidence="4" type="ORF">C1881_02270</name>
    <name evidence="5" type="ORF">DMP05_00600</name>
</gene>
<dbReference type="Proteomes" id="UP000253975">
    <property type="component" value="Unassembled WGS sequence"/>
</dbReference>
<dbReference type="Proteomes" id="UP000271472">
    <property type="component" value="Unassembled WGS sequence"/>
</dbReference>
<protein>
    <submittedName>
        <fullName evidence="4">TetR family transcriptional regulator</fullName>
    </submittedName>
</protein>
<dbReference type="PROSITE" id="PS50977">
    <property type="entry name" value="HTH_TETR_2"/>
    <property type="match status" value="1"/>
</dbReference>
<dbReference type="GeneID" id="98661846"/>
<keyword evidence="7" id="KW-1185">Reference proteome</keyword>
<name>A0A369LNL1_9ACTN</name>
<dbReference type="InterPro" id="IPR039532">
    <property type="entry name" value="TetR_C_Firmicutes"/>
</dbReference>
<accession>A0A369LNL1</accession>
<dbReference type="Gene3D" id="1.10.357.10">
    <property type="entry name" value="Tetracycline Repressor, domain 2"/>
    <property type="match status" value="1"/>
</dbReference>
<dbReference type="InterPro" id="IPR009057">
    <property type="entry name" value="Homeodomain-like_sf"/>
</dbReference>
<dbReference type="EMBL" id="PPTO01000002">
    <property type="protein sequence ID" value="RDB60722.1"/>
    <property type="molecule type" value="Genomic_DNA"/>
</dbReference>
<dbReference type="SUPFAM" id="SSF46689">
    <property type="entry name" value="Homeodomain-like"/>
    <property type="match status" value="1"/>
</dbReference>
<dbReference type="OrthoDB" id="9810250at2"/>
<reference evidence="4 6" key="1">
    <citation type="journal article" date="2018" name="Elife">
        <title>Discovery and characterization of a prevalent human gut bacterial enzyme sufficient for the inactivation of a family of plant toxins.</title>
        <authorList>
            <person name="Koppel N."/>
            <person name="Bisanz J.E."/>
            <person name="Pandelia M.E."/>
            <person name="Turnbaugh P.J."/>
            <person name="Balskus E.P."/>
        </authorList>
    </citation>
    <scope>NUCLEOTIDE SEQUENCE [LARGE SCALE GENOMIC DNA]</scope>
    <source>
        <strain evidence="4 6">OB21 GAM31</strain>
    </source>
</reference>
<evidence type="ECO:0000313" key="4">
    <source>
        <dbReference type="EMBL" id="RDB60722.1"/>
    </source>
</evidence>
<dbReference type="InterPro" id="IPR001647">
    <property type="entry name" value="HTH_TetR"/>
</dbReference>
<evidence type="ECO:0000259" key="3">
    <source>
        <dbReference type="PROSITE" id="PS50977"/>
    </source>
</evidence>
<dbReference type="EMBL" id="QIBZ01000001">
    <property type="protein sequence ID" value="RNM37461.1"/>
    <property type="molecule type" value="Genomic_DNA"/>
</dbReference>